<keyword evidence="2" id="KW-1185">Reference proteome</keyword>
<dbReference type="PROSITE" id="PS50994">
    <property type="entry name" value="INTEGRASE"/>
    <property type="match status" value="1"/>
</dbReference>
<accession>A0A6S7HRR4</accession>
<evidence type="ECO:0000313" key="2">
    <source>
        <dbReference type="Proteomes" id="UP001152795"/>
    </source>
</evidence>
<dbReference type="InterPro" id="IPR001584">
    <property type="entry name" value="Integrase_cat-core"/>
</dbReference>
<dbReference type="PANTHER" id="PTHR46585:SF1">
    <property type="entry name" value="CHROMO DOMAIN-CONTAINING PROTEIN"/>
    <property type="match status" value="1"/>
</dbReference>
<dbReference type="GO" id="GO:0015074">
    <property type="term" value="P:DNA integration"/>
    <property type="evidence" value="ECO:0007669"/>
    <property type="project" value="InterPro"/>
</dbReference>
<organism evidence="1 2">
    <name type="scientific">Paramuricea clavata</name>
    <name type="common">Red gorgonian</name>
    <name type="synonym">Violescent sea-whip</name>
    <dbReference type="NCBI Taxonomy" id="317549"/>
    <lineage>
        <taxon>Eukaryota</taxon>
        <taxon>Metazoa</taxon>
        <taxon>Cnidaria</taxon>
        <taxon>Anthozoa</taxon>
        <taxon>Octocorallia</taxon>
        <taxon>Malacalcyonacea</taxon>
        <taxon>Plexauridae</taxon>
        <taxon>Paramuricea</taxon>
    </lineage>
</organism>
<dbReference type="AlphaFoldDB" id="A0A6S7HRR4"/>
<comment type="caution">
    <text evidence="1">The sequence shown here is derived from an EMBL/GenBank/DDBJ whole genome shotgun (WGS) entry which is preliminary data.</text>
</comment>
<dbReference type="SUPFAM" id="SSF53098">
    <property type="entry name" value="Ribonuclease H-like"/>
    <property type="match status" value="1"/>
</dbReference>
<dbReference type="Gene3D" id="3.30.420.10">
    <property type="entry name" value="Ribonuclease H-like superfamily/Ribonuclease H"/>
    <property type="match status" value="1"/>
</dbReference>
<reference evidence="1" key="1">
    <citation type="submission" date="2020-04" db="EMBL/GenBank/DDBJ databases">
        <authorList>
            <person name="Alioto T."/>
            <person name="Alioto T."/>
            <person name="Gomez Garrido J."/>
        </authorList>
    </citation>
    <scope>NUCLEOTIDE SEQUENCE</scope>
    <source>
        <strain evidence="1">A484AB</strain>
    </source>
</reference>
<sequence>MTKAVNLLLDEFKKRFGKYLEVAQFVEGKEFYNVGVRDLLQKHDVRYFSTNSDRKAAIVERFNRTLKTMMWKYFYSKGTYNWVDAIDELTNNYNHTKHSSLLMRPADVSKSNKDQVWITLYGHGLGEFPLPMFRVDDTVRITKYKNIFTKGYEANFTEEIFKVVRVFRGDPNMYEIESHDGEPIIGKFYEEELSAVDKKDDVYRVEKVLRRRKEENIKDIKQMADIELEENRVEDREAEEAGTVEEETSFTDDNGRLDESILIPVGFNPDVGRSRPSGSTPNIRWDAGVMKRAYTLDKKDFLKRELGVNINNGDGPSSTIIFDKMKLTVNKAGTKISGATFKDVKIIISKNGKMIYSADKKKESVVNEYKELIRRARIEHSKTPAALVEEQLKRQNLDASRELVDNVLENIVERMDDELSVQSEAIGNSTVITENELRELRGILNVKGNSGREQKALLYEAMANMAEFKADEIRLRSNERPEGPKAMSIVEEEVEINDLTRFERFKKWAKENIAGISAVAISVAGIITTIIMGARSVAKKGARATSKFAKAMANLAGKVGPVLASVLNLIAKVLSWGAKGIAFLAKNLWILALALTYFLYNEYRKRKK</sequence>
<dbReference type="Proteomes" id="UP001152795">
    <property type="component" value="Unassembled WGS sequence"/>
</dbReference>
<proteinExistence type="predicted"/>
<evidence type="ECO:0000313" key="1">
    <source>
        <dbReference type="EMBL" id="CAB4007159.1"/>
    </source>
</evidence>
<dbReference type="EMBL" id="CACRXK020005716">
    <property type="protein sequence ID" value="CAB4007159.1"/>
    <property type="molecule type" value="Genomic_DNA"/>
</dbReference>
<dbReference type="OrthoDB" id="2344127at2759"/>
<dbReference type="PANTHER" id="PTHR46585">
    <property type="entry name" value="INTEGRASE CORE DOMAIN CONTAINING PROTEIN"/>
    <property type="match status" value="1"/>
</dbReference>
<dbReference type="GO" id="GO:0003676">
    <property type="term" value="F:nucleic acid binding"/>
    <property type="evidence" value="ECO:0007669"/>
    <property type="project" value="InterPro"/>
</dbReference>
<protein>
    <submittedName>
        <fullName evidence="1">Integrase core domain-containing</fullName>
    </submittedName>
</protein>
<gene>
    <name evidence="1" type="ORF">PACLA_8A022465</name>
</gene>
<dbReference type="InterPro" id="IPR012337">
    <property type="entry name" value="RNaseH-like_sf"/>
</dbReference>
<name>A0A6S7HRR4_PARCT</name>
<dbReference type="InterPro" id="IPR036397">
    <property type="entry name" value="RNaseH_sf"/>
</dbReference>